<accession>S8BU30</accession>
<gene>
    <name evidence="2" type="ORF">M569_16706</name>
</gene>
<dbReference type="AlphaFoldDB" id="S8BU30"/>
<dbReference type="InterPro" id="IPR026055">
    <property type="entry name" value="FAR"/>
</dbReference>
<proteinExistence type="predicted"/>
<dbReference type="PANTHER" id="PTHR11011:SF99">
    <property type="entry name" value="FATTY ACYL-COA REDUCTASE 3"/>
    <property type="match status" value="1"/>
</dbReference>
<dbReference type="EMBL" id="AUSU01009530">
    <property type="protein sequence ID" value="EPS58110.1"/>
    <property type="molecule type" value="Genomic_DNA"/>
</dbReference>
<dbReference type="CDD" id="cd09071">
    <property type="entry name" value="FAR_C"/>
    <property type="match status" value="1"/>
</dbReference>
<keyword evidence="3" id="KW-1185">Reference proteome</keyword>
<organism evidence="2 3">
    <name type="scientific">Genlisea aurea</name>
    <dbReference type="NCBI Taxonomy" id="192259"/>
    <lineage>
        <taxon>Eukaryota</taxon>
        <taxon>Viridiplantae</taxon>
        <taxon>Streptophyta</taxon>
        <taxon>Embryophyta</taxon>
        <taxon>Tracheophyta</taxon>
        <taxon>Spermatophyta</taxon>
        <taxon>Magnoliopsida</taxon>
        <taxon>eudicotyledons</taxon>
        <taxon>Gunneridae</taxon>
        <taxon>Pentapetalae</taxon>
        <taxon>asterids</taxon>
        <taxon>lamiids</taxon>
        <taxon>Lamiales</taxon>
        <taxon>Lentibulariaceae</taxon>
        <taxon>Genlisea</taxon>
    </lineage>
</organism>
<dbReference type="Pfam" id="PF03015">
    <property type="entry name" value="Sterile"/>
    <property type="match status" value="1"/>
</dbReference>
<reference evidence="2 3" key="1">
    <citation type="journal article" date="2013" name="BMC Genomics">
        <title>The miniature genome of a carnivorous plant Genlisea aurea contains a low number of genes and short non-coding sequences.</title>
        <authorList>
            <person name="Leushkin E.V."/>
            <person name="Sutormin R.A."/>
            <person name="Nabieva E.R."/>
            <person name="Penin A.A."/>
            <person name="Kondrashov A.S."/>
            <person name="Logacheva M.D."/>
        </authorList>
    </citation>
    <scope>NUCLEOTIDE SEQUENCE [LARGE SCALE GENOMIC DNA]</scope>
</reference>
<feature type="non-terminal residue" evidence="2">
    <location>
        <position position="1"/>
    </location>
</feature>
<dbReference type="Proteomes" id="UP000015453">
    <property type="component" value="Unassembled WGS sequence"/>
</dbReference>
<dbReference type="InterPro" id="IPR033640">
    <property type="entry name" value="FAR_C"/>
</dbReference>
<feature type="domain" description="Fatty acyl-CoA reductase C-terminal" evidence="1">
    <location>
        <begin position="31"/>
        <end position="128"/>
    </location>
</feature>
<evidence type="ECO:0000313" key="3">
    <source>
        <dbReference type="Proteomes" id="UP000015453"/>
    </source>
</evidence>
<evidence type="ECO:0000259" key="1">
    <source>
        <dbReference type="Pfam" id="PF03015"/>
    </source>
</evidence>
<name>S8BU30_9LAMI</name>
<dbReference type="GO" id="GO:0035336">
    <property type="term" value="P:long-chain fatty-acyl-CoA metabolic process"/>
    <property type="evidence" value="ECO:0007669"/>
    <property type="project" value="TreeGrafter"/>
</dbReference>
<comment type="caution">
    <text evidence="2">The sequence shown here is derived from an EMBL/GenBank/DDBJ whole genome shotgun (WGS) entry which is preliminary data.</text>
</comment>
<sequence length="128" mass="15157">WTTKEGEKIVVGKGTVLTTIESFHRYMTIRYIYPLKALEIVNTASCRSFQNMLMEISRKIKLVMRLVDLYKPYMLFKGVYDDTNTKKLIQKSKEMGIDANLFYFDPTCIDWENYFMKIHNPAAVKYLF</sequence>
<dbReference type="OrthoDB" id="429813at2759"/>
<dbReference type="GO" id="GO:0080019">
    <property type="term" value="F:alcohol-forming very long-chain fatty acyl-CoA reductase activity"/>
    <property type="evidence" value="ECO:0007669"/>
    <property type="project" value="InterPro"/>
</dbReference>
<dbReference type="PANTHER" id="PTHR11011">
    <property type="entry name" value="MALE STERILITY PROTEIN 2-RELATED"/>
    <property type="match status" value="1"/>
</dbReference>
<evidence type="ECO:0000313" key="2">
    <source>
        <dbReference type="EMBL" id="EPS58110.1"/>
    </source>
</evidence>
<protein>
    <recommendedName>
        <fullName evidence="1">Fatty acyl-CoA reductase C-terminal domain-containing protein</fullName>
    </recommendedName>
</protein>
<dbReference type="GO" id="GO:0010345">
    <property type="term" value="P:suberin biosynthetic process"/>
    <property type="evidence" value="ECO:0007669"/>
    <property type="project" value="TreeGrafter"/>
</dbReference>